<dbReference type="EMBL" id="JAUTXU010000171">
    <property type="protein sequence ID" value="KAK3701640.1"/>
    <property type="molecule type" value="Genomic_DNA"/>
</dbReference>
<reference evidence="1" key="1">
    <citation type="submission" date="2023-07" db="EMBL/GenBank/DDBJ databases">
        <title>Black Yeasts Isolated from many extreme environments.</title>
        <authorList>
            <person name="Coleine C."/>
            <person name="Stajich J.E."/>
            <person name="Selbmann L."/>
        </authorList>
    </citation>
    <scope>NUCLEOTIDE SEQUENCE</scope>
    <source>
        <strain evidence="1">CCFEE 5714</strain>
    </source>
</reference>
<evidence type="ECO:0000313" key="1">
    <source>
        <dbReference type="EMBL" id="KAK3701640.1"/>
    </source>
</evidence>
<dbReference type="Proteomes" id="UP001281147">
    <property type="component" value="Unassembled WGS sequence"/>
</dbReference>
<keyword evidence="2" id="KW-1185">Reference proteome</keyword>
<accession>A0ACC3MSL0</accession>
<evidence type="ECO:0000313" key="2">
    <source>
        <dbReference type="Proteomes" id="UP001281147"/>
    </source>
</evidence>
<name>A0ACC3MSL0_9PEZI</name>
<organism evidence="1 2">
    <name type="scientific">Vermiconidia calcicola</name>
    <dbReference type="NCBI Taxonomy" id="1690605"/>
    <lineage>
        <taxon>Eukaryota</taxon>
        <taxon>Fungi</taxon>
        <taxon>Dikarya</taxon>
        <taxon>Ascomycota</taxon>
        <taxon>Pezizomycotina</taxon>
        <taxon>Dothideomycetes</taxon>
        <taxon>Dothideomycetidae</taxon>
        <taxon>Mycosphaerellales</taxon>
        <taxon>Extremaceae</taxon>
        <taxon>Vermiconidia</taxon>
    </lineage>
</organism>
<comment type="caution">
    <text evidence="1">The sequence shown here is derived from an EMBL/GenBank/DDBJ whole genome shotgun (WGS) entry which is preliminary data.</text>
</comment>
<proteinExistence type="predicted"/>
<gene>
    <name evidence="1" type="ORF">LTR37_015391</name>
</gene>
<sequence>MQDAPAQSMFFAGKHDDLTPLAYYADVLFLMLSLGLQWTGAEEYLYEASECDHSYAADMFGWFSGSASRPPVLLKFRSSKTFIVVTVASAIFTDIFVYGIIVPVLPFALTSRANIDPDRIQTWISIFLAVYGAALLTAAPFCGWLADRTSSRRWPLIFGLLALGGSTVMLCVGNSIAVLATGRVLQGISAAVVWVVGLALLVDTCPDEVGQAMGYVGLSMSLAMLLAPLLGGIVFAASGYYAVFSMAFGLMVLDILLRVVIIEKKVAAKWLPPAERHASKAKGASEDNRQPVTDIEMNGIAKDDSQSWPTTSGTDTSGTDTSPELSTEIPSMAVDRQTAQNYPKEVHPIMIKKTISRLPPVISLLASRRLLSALWGCTIQATLLTAFDSVLPLFVRDTFNWNSAGAGLIFLPIVVVSFFGPVVGWRTDKHGPRWYAIVGYTLGCPCLILLRLVYENTLKQKVLLCALLALVGLCLTLVLTPMMAEITYAVDAKARRHPPGFFGKNGAYAQAYSLFNMAWAAGCMIGPLLAGLTNEAHGWGTTTLILGCISLFTAIPTAIWTGGSIFRKMRKRKEERREGEGSISPEGTPVQ</sequence>
<protein>
    <submittedName>
        <fullName evidence="1">Uncharacterized protein</fullName>
    </submittedName>
</protein>